<feature type="domain" description="EAL" evidence="1">
    <location>
        <begin position="1"/>
        <end position="113"/>
    </location>
</feature>
<feature type="non-terminal residue" evidence="2">
    <location>
        <position position="113"/>
    </location>
</feature>
<name>W1XYI4_9ZZZZ</name>
<dbReference type="AlphaFoldDB" id="W1XYI4"/>
<dbReference type="Pfam" id="PF00563">
    <property type="entry name" value="EAL"/>
    <property type="match status" value="1"/>
</dbReference>
<dbReference type="SMART" id="SM00052">
    <property type="entry name" value="EAL"/>
    <property type="match status" value="1"/>
</dbReference>
<dbReference type="PANTHER" id="PTHR33121">
    <property type="entry name" value="CYCLIC DI-GMP PHOSPHODIESTERASE PDEF"/>
    <property type="match status" value="1"/>
</dbReference>
<dbReference type="InterPro" id="IPR050706">
    <property type="entry name" value="Cyclic-di-GMP_PDE-like"/>
</dbReference>
<reference evidence="2" key="1">
    <citation type="submission" date="2013-12" db="EMBL/GenBank/DDBJ databases">
        <title>A Varibaculum cambriense genome reconstructed from a premature infant gut community with otherwise low bacterial novelty that shifts toward anaerobic metabolism during the third week of life.</title>
        <authorList>
            <person name="Brown C.T."/>
            <person name="Sharon I."/>
            <person name="Thomas B.C."/>
            <person name="Castelle C.J."/>
            <person name="Morowitz M.J."/>
            <person name="Banfield J.F."/>
        </authorList>
    </citation>
    <scope>NUCLEOTIDE SEQUENCE</scope>
</reference>
<evidence type="ECO:0000313" key="2">
    <source>
        <dbReference type="EMBL" id="ETJ35312.1"/>
    </source>
</evidence>
<organism evidence="2">
    <name type="scientific">human gut metagenome</name>
    <dbReference type="NCBI Taxonomy" id="408170"/>
    <lineage>
        <taxon>unclassified sequences</taxon>
        <taxon>metagenomes</taxon>
        <taxon>organismal metagenomes</taxon>
    </lineage>
</organism>
<feature type="non-terminal residue" evidence="2">
    <location>
        <position position="1"/>
    </location>
</feature>
<dbReference type="PANTHER" id="PTHR33121:SF77">
    <property type="entry name" value="CYCLIC DI-GMP PHOSPHODIESTERASE PDEK-RELATED"/>
    <property type="match status" value="1"/>
</dbReference>
<protein>
    <submittedName>
        <fullName evidence="2">Protein YhjK</fullName>
    </submittedName>
</protein>
<accession>W1XYI4</accession>
<dbReference type="PROSITE" id="PS50883">
    <property type="entry name" value="EAL"/>
    <property type="match status" value="1"/>
</dbReference>
<dbReference type="CDD" id="cd01948">
    <property type="entry name" value="EAL"/>
    <property type="match status" value="1"/>
</dbReference>
<dbReference type="EMBL" id="AZMM01010294">
    <property type="protein sequence ID" value="ETJ35312.1"/>
    <property type="molecule type" value="Genomic_DNA"/>
</dbReference>
<dbReference type="GO" id="GO:0071111">
    <property type="term" value="F:cyclic-guanylate-specific phosphodiesterase activity"/>
    <property type="evidence" value="ECO:0007669"/>
    <property type="project" value="InterPro"/>
</dbReference>
<gene>
    <name evidence="2" type="ORF">Q604_UNBC10294G0001</name>
</gene>
<evidence type="ECO:0000259" key="1">
    <source>
        <dbReference type="PROSITE" id="PS50883"/>
    </source>
</evidence>
<sequence length="113" mass="12584">RYRIQPGTLILEVTESRRIDDPHAAVAILRPLRNAGVRVALDDFGMGYAGLRQLQHMKSLPIDVLKIDKMFVEGLPEDSSMIAAIIMLAQSLNLQMIAEGVETEAQRDWLAKA</sequence>
<comment type="caution">
    <text evidence="2">The sequence shown here is derived from an EMBL/GenBank/DDBJ whole genome shotgun (WGS) entry which is preliminary data.</text>
</comment>
<dbReference type="InterPro" id="IPR035919">
    <property type="entry name" value="EAL_sf"/>
</dbReference>
<dbReference type="InterPro" id="IPR001633">
    <property type="entry name" value="EAL_dom"/>
</dbReference>
<proteinExistence type="predicted"/>
<dbReference type="Gene3D" id="3.20.20.450">
    <property type="entry name" value="EAL domain"/>
    <property type="match status" value="1"/>
</dbReference>
<dbReference type="SUPFAM" id="SSF141868">
    <property type="entry name" value="EAL domain-like"/>
    <property type="match status" value="1"/>
</dbReference>